<keyword evidence="7 10" id="KW-0472">Membrane</keyword>
<evidence type="ECO:0000313" key="12">
    <source>
        <dbReference type="Proteomes" id="UP001177670"/>
    </source>
</evidence>
<dbReference type="GO" id="GO:0004984">
    <property type="term" value="F:olfactory receptor activity"/>
    <property type="evidence" value="ECO:0007669"/>
    <property type="project" value="InterPro"/>
</dbReference>
<keyword evidence="4 10" id="KW-0812">Transmembrane</keyword>
<keyword evidence="5" id="KW-0552">Olfaction</keyword>
<keyword evidence="9" id="KW-0807">Transducer</keyword>
<dbReference type="GO" id="GO:0005549">
    <property type="term" value="F:odorant binding"/>
    <property type="evidence" value="ECO:0007669"/>
    <property type="project" value="InterPro"/>
</dbReference>
<comment type="caution">
    <text evidence="11">The sequence shown here is derived from an EMBL/GenBank/DDBJ whole genome shotgun (WGS) entry which is preliminary data.</text>
</comment>
<evidence type="ECO:0000256" key="4">
    <source>
        <dbReference type="ARBA" id="ARBA00022692"/>
    </source>
</evidence>
<evidence type="ECO:0000256" key="8">
    <source>
        <dbReference type="ARBA" id="ARBA00023170"/>
    </source>
</evidence>
<dbReference type="GO" id="GO:0005886">
    <property type="term" value="C:plasma membrane"/>
    <property type="evidence" value="ECO:0007669"/>
    <property type="project" value="UniProtKB-SubCell"/>
</dbReference>
<evidence type="ECO:0000256" key="7">
    <source>
        <dbReference type="ARBA" id="ARBA00023136"/>
    </source>
</evidence>
<dbReference type="EMBL" id="JAHYIQ010000011">
    <property type="protein sequence ID" value="KAK1127975.1"/>
    <property type="molecule type" value="Genomic_DNA"/>
</dbReference>
<evidence type="ECO:0000256" key="3">
    <source>
        <dbReference type="ARBA" id="ARBA00022606"/>
    </source>
</evidence>
<proteinExistence type="predicted"/>
<protein>
    <submittedName>
        <fullName evidence="11">Uncharacterized protein</fullName>
    </submittedName>
</protein>
<name>A0AA40KPK7_9HYME</name>
<accession>A0AA40KPK7</accession>
<organism evidence="11 12">
    <name type="scientific">Melipona bicolor</name>
    <dbReference type="NCBI Taxonomy" id="60889"/>
    <lineage>
        <taxon>Eukaryota</taxon>
        <taxon>Metazoa</taxon>
        <taxon>Ecdysozoa</taxon>
        <taxon>Arthropoda</taxon>
        <taxon>Hexapoda</taxon>
        <taxon>Insecta</taxon>
        <taxon>Pterygota</taxon>
        <taxon>Neoptera</taxon>
        <taxon>Endopterygota</taxon>
        <taxon>Hymenoptera</taxon>
        <taxon>Apocrita</taxon>
        <taxon>Aculeata</taxon>
        <taxon>Apoidea</taxon>
        <taxon>Anthophila</taxon>
        <taxon>Apidae</taxon>
        <taxon>Melipona</taxon>
    </lineage>
</organism>
<evidence type="ECO:0000313" key="11">
    <source>
        <dbReference type="EMBL" id="KAK1127975.1"/>
    </source>
</evidence>
<keyword evidence="6 10" id="KW-1133">Transmembrane helix</keyword>
<evidence type="ECO:0000256" key="10">
    <source>
        <dbReference type="SAM" id="Phobius"/>
    </source>
</evidence>
<dbReference type="AlphaFoldDB" id="A0AA40KPK7"/>
<evidence type="ECO:0000256" key="6">
    <source>
        <dbReference type="ARBA" id="ARBA00022989"/>
    </source>
</evidence>
<dbReference type="InterPro" id="IPR004117">
    <property type="entry name" value="7tm6_olfct_rcpt"/>
</dbReference>
<dbReference type="PANTHER" id="PTHR21137:SF35">
    <property type="entry name" value="ODORANT RECEPTOR 19A-RELATED"/>
    <property type="match status" value="1"/>
</dbReference>
<sequence>MEVGSRYFTFCTFTAAQLVHLFFVMIMGQFVINSNDEIFRTIYGAKWYNGSSKTQLLYLLVLRKCLNPPLLTGGKLIPLNLYSFVQCGHAFGSGCLSGYSYNSISEAV</sequence>
<reference evidence="11" key="1">
    <citation type="submission" date="2021-10" db="EMBL/GenBank/DDBJ databases">
        <title>Melipona bicolor Genome sequencing and assembly.</title>
        <authorList>
            <person name="Araujo N.S."/>
            <person name="Arias M.C."/>
        </authorList>
    </citation>
    <scope>NUCLEOTIDE SEQUENCE</scope>
    <source>
        <strain evidence="11">USP_2M_L1-L4_2017</strain>
        <tissue evidence="11">Whole body</tissue>
    </source>
</reference>
<evidence type="ECO:0000256" key="5">
    <source>
        <dbReference type="ARBA" id="ARBA00022725"/>
    </source>
</evidence>
<keyword evidence="3" id="KW-0716">Sensory transduction</keyword>
<feature type="transmembrane region" description="Helical" evidence="10">
    <location>
        <begin position="7"/>
        <end position="32"/>
    </location>
</feature>
<evidence type="ECO:0000256" key="9">
    <source>
        <dbReference type="ARBA" id="ARBA00023224"/>
    </source>
</evidence>
<evidence type="ECO:0000256" key="1">
    <source>
        <dbReference type="ARBA" id="ARBA00004651"/>
    </source>
</evidence>
<dbReference type="PANTHER" id="PTHR21137">
    <property type="entry name" value="ODORANT RECEPTOR"/>
    <property type="match status" value="1"/>
</dbReference>
<keyword evidence="2" id="KW-1003">Cell membrane</keyword>
<keyword evidence="8" id="KW-0675">Receptor</keyword>
<comment type="subcellular location">
    <subcellularLocation>
        <location evidence="1">Cell membrane</location>
        <topology evidence="1">Multi-pass membrane protein</topology>
    </subcellularLocation>
</comment>
<dbReference type="Proteomes" id="UP001177670">
    <property type="component" value="Unassembled WGS sequence"/>
</dbReference>
<gene>
    <name evidence="11" type="ORF">K0M31_003468</name>
</gene>
<evidence type="ECO:0000256" key="2">
    <source>
        <dbReference type="ARBA" id="ARBA00022475"/>
    </source>
</evidence>
<keyword evidence="12" id="KW-1185">Reference proteome</keyword>
<dbReference type="GO" id="GO:0007165">
    <property type="term" value="P:signal transduction"/>
    <property type="evidence" value="ECO:0007669"/>
    <property type="project" value="UniProtKB-KW"/>
</dbReference>
<dbReference type="Pfam" id="PF02949">
    <property type="entry name" value="7tm_6"/>
    <property type="match status" value="1"/>
</dbReference>